<accession>A0A1A8XEC4</accession>
<evidence type="ECO:0000313" key="5">
    <source>
        <dbReference type="Proteomes" id="UP000078560"/>
    </source>
</evidence>
<name>A0A1A8XEC4_PLAOA</name>
<dbReference type="EMBL" id="FLQU01000987">
    <property type="protein sequence ID" value="SBS90776.1"/>
    <property type="molecule type" value="Genomic_DNA"/>
</dbReference>
<reference evidence="4 5" key="1">
    <citation type="submission" date="2016-05" db="EMBL/GenBank/DDBJ databases">
        <authorList>
            <person name="Naeem Raeece"/>
        </authorList>
    </citation>
    <scope>NUCLEOTIDE SEQUENCE [LARGE SCALE GENOMIC DNA]</scope>
</reference>
<dbReference type="EMBL" id="FLQV01003194">
    <property type="protein sequence ID" value="SBT02225.1"/>
    <property type="molecule type" value="Genomic_DNA"/>
</dbReference>
<dbReference type="Proteomes" id="UP000078546">
    <property type="component" value="Unassembled WGS sequence"/>
</dbReference>
<evidence type="ECO:0000313" key="2">
    <source>
        <dbReference type="EMBL" id="SBS90776.1"/>
    </source>
</evidence>
<feature type="transmembrane region" description="Helical" evidence="1">
    <location>
        <begin position="296"/>
        <end position="314"/>
    </location>
</feature>
<dbReference type="Proteomes" id="UP000078560">
    <property type="component" value="Unassembled WGS sequence"/>
</dbReference>
<protein>
    <submittedName>
        <fullName evidence="3">PIR Superfamily Protein</fullName>
    </submittedName>
</protein>
<keyword evidence="1" id="KW-0472">Membrane</keyword>
<dbReference type="Pfam" id="PF05795">
    <property type="entry name" value="Plasmodium_Vir"/>
    <property type="match status" value="1"/>
</dbReference>
<evidence type="ECO:0000313" key="3">
    <source>
        <dbReference type="EMBL" id="SBT02225.1"/>
    </source>
</evidence>
<evidence type="ECO:0000313" key="4">
    <source>
        <dbReference type="Proteomes" id="UP000078546"/>
    </source>
</evidence>
<organism evidence="3 4">
    <name type="scientific">Plasmodium ovale curtisi</name>
    <dbReference type="NCBI Taxonomy" id="864141"/>
    <lineage>
        <taxon>Eukaryota</taxon>
        <taxon>Sar</taxon>
        <taxon>Alveolata</taxon>
        <taxon>Apicomplexa</taxon>
        <taxon>Aconoidasida</taxon>
        <taxon>Haemosporida</taxon>
        <taxon>Plasmodiidae</taxon>
        <taxon>Plasmodium</taxon>
        <taxon>Plasmodium (Plasmodium)</taxon>
    </lineage>
</organism>
<dbReference type="VEuPathDB" id="PlasmoDB:PocGH01_00223200"/>
<gene>
    <name evidence="3" type="ORF">POVCU1_074410</name>
    <name evidence="2" type="ORF">POVCU2_0063510</name>
</gene>
<proteinExistence type="predicted"/>
<keyword evidence="1" id="KW-0812">Transmembrane</keyword>
<dbReference type="AlphaFoldDB" id="A0A1A8XEC4"/>
<dbReference type="InterPro" id="IPR008780">
    <property type="entry name" value="Plasmodium_Vir"/>
</dbReference>
<reference evidence="3" key="2">
    <citation type="submission" date="2016-05" db="EMBL/GenBank/DDBJ databases">
        <authorList>
            <person name="Lavstsen T."/>
            <person name="Jespersen J.S."/>
        </authorList>
    </citation>
    <scope>NUCLEOTIDE SEQUENCE [LARGE SCALE GENOMIC DNA]</scope>
</reference>
<sequence>MDTNKCELPSEKLYNELERVKISETSENICNLEGNLLDNYPELKVFCRKFASNLELFKKKEGKEKSTDIQKYCAHIKHWMQNKVITTVPGNSSIIYMGILYKVWNEVNETFKDPNINKCDIKVYYTNTDHFQKWKKMYDYNDNYKELKCIFHKKEYCMEDCIETCEECEDGCEECVKMCEECMECCNEDCKEKYCLYFLDITNIYEEFKYVCDEATNQKCPDFWEHFKENYSKASYIESQCKEIYEDFGYYKVKMSFGDNGDEKYVEQYESTYIFSFFEKLIGYSIKKILSKTLHYSRYTVLPILLILLFYFFMKKLSFFGSKIAPKADDMRKMWRNVQGVTNPASLLNPMKPPGGGNKMGLPYLPK</sequence>
<keyword evidence="1" id="KW-1133">Transmembrane helix</keyword>
<evidence type="ECO:0000256" key="1">
    <source>
        <dbReference type="SAM" id="Phobius"/>
    </source>
</evidence>